<reference evidence="2" key="1">
    <citation type="submission" date="2022-08" db="EMBL/GenBank/DDBJ databases">
        <title>Complete genome sequence of Mycoplasma cottewii type strain VIS.</title>
        <authorList>
            <person name="Spergser J."/>
        </authorList>
    </citation>
    <scope>NUCLEOTIDE SEQUENCE</scope>
    <source>
        <strain evidence="2">VIS</strain>
    </source>
</reference>
<name>A0ABY5TW31_9MOLU</name>
<gene>
    <name evidence="2" type="ORF">NX779_02985</name>
</gene>
<accession>A0ABY5TW31</accession>
<protein>
    <submittedName>
        <fullName evidence="2">Uncharacterized protein</fullName>
    </submittedName>
</protein>
<keyword evidence="1" id="KW-0812">Transmembrane</keyword>
<keyword evidence="1" id="KW-0472">Membrane</keyword>
<dbReference type="Proteomes" id="UP001059819">
    <property type="component" value="Chromosome"/>
</dbReference>
<keyword evidence="3" id="KW-1185">Reference proteome</keyword>
<organism evidence="2 3">
    <name type="scientific">Mycoplasma cottewii</name>
    <dbReference type="NCBI Taxonomy" id="51364"/>
    <lineage>
        <taxon>Bacteria</taxon>
        <taxon>Bacillati</taxon>
        <taxon>Mycoplasmatota</taxon>
        <taxon>Mollicutes</taxon>
        <taxon>Mycoplasmataceae</taxon>
        <taxon>Mycoplasma</taxon>
    </lineage>
</organism>
<evidence type="ECO:0000313" key="3">
    <source>
        <dbReference type="Proteomes" id="UP001059819"/>
    </source>
</evidence>
<feature type="transmembrane region" description="Helical" evidence="1">
    <location>
        <begin position="53"/>
        <end position="72"/>
    </location>
</feature>
<proteinExistence type="predicted"/>
<evidence type="ECO:0000256" key="1">
    <source>
        <dbReference type="SAM" id="Phobius"/>
    </source>
</evidence>
<evidence type="ECO:0000313" key="2">
    <source>
        <dbReference type="EMBL" id="UWD34755.1"/>
    </source>
</evidence>
<keyword evidence="1" id="KW-1133">Transmembrane helix</keyword>
<sequence length="73" mass="8498">MIVIKATTRDEFKQHKHNYQLAKNKFKKRKNKVILKNKEKHLPGENGLQNEPIGLYIVLGLLGIIMLIFMIVV</sequence>
<dbReference type="EMBL" id="CP103424">
    <property type="protein sequence ID" value="UWD34755.1"/>
    <property type="molecule type" value="Genomic_DNA"/>
</dbReference>
<dbReference type="RefSeq" id="WP_259429943.1">
    <property type="nucleotide sequence ID" value="NZ_CP103424.1"/>
</dbReference>